<organism evidence="7 8">
    <name type="scientific">Catellatospora citrea</name>
    <dbReference type="NCBI Taxonomy" id="53366"/>
    <lineage>
        <taxon>Bacteria</taxon>
        <taxon>Bacillati</taxon>
        <taxon>Actinomycetota</taxon>
        <taxon>Actinomycetes</taxon>
        <taxon>Micromonosporales</taxon>
        <taxon>Micromonosporaceae</taxon>
        <taxon>Catellatospora</taxon>
    </lineage>
</organism>
<keyword evidence="8" id="KW-1185">Reference proteome</keyword>
<keyword evidence="1" id="KW-0678">Repressor</keyword>
<dbReference type="InterPro" id="IPR001647">
    <property type="entry name" value="HTH_TetR"/>
</dbReference>
<evidence type="ECO:0000313" key="8">
    <source>
        <dbReference type="Proteomes" id="UP000659904"/>
    </source>
</evidence>
<dbReference type="RefSeq" id="WP_120320901.1">
    <property type="nucleotide sequence ID" value="NZ_BONH01000002.1"/>
</dbReference>
<proteinExistence type="predicted"/>
<keyword evidence="3 5" id="KW-0238">DNA-binding</keyword>
<dbReference type="SUPFAM" id="SSF48498">
    <property type="entry name" value="Tetracyclin repressor-like, C-terminal domain"/>
    <property type="match status" value="1"/>
</dbReference>
<keyword evidence="2" id="KW-0805">Transcription regulation</keyword>
<evidence type="ECO:0000259" key="6">
    <source>
        <dbReference type="PROSITE" id="PS50977"/>
    </source>
</evidence>
<dbReference type="InterPro" id="IPR009057">
    <property type="entry name" value="Homeodomain-like_sf"/>
</dbReference>
<dbReference type="PROSITE" id="PS01081">
    <property type="entry name" value="HTH_TETR_1"/>
    <property type="match status" value="1"/>
</dbReference>
<dbReference type="Gene3D" id="1.10.357.10">
    <property type="entry name" value="Tetracycline Repressor, domain 2"/>
    <property type="match status" value="1"/>
</dbReference>
<dbReference type="InterPro" id="IPR023772">
    <property type="entry name" value="DNA-bd_HTH_TetR-type_CS"/>
</dbReference>
<evidence type="ECO:0000256" key="4">
    <source>
        <dbReference type="ARBA" id="ARBA00023163"/>
    </source>
</evidence>
<dbReference type="PANTHER" id="PTHR30055:SF175">
    <property type="entry name" value="HTH-TYPE TRANSCRIPTIONAL REPRESSOR KSTR2"/>
    <property type="match status" value="1"/>
</dbReference>
<dbReference type="PRINTS" id="PR00455">
    <property type="entry name" value="HTHTETR"/>
</dbReference>
<gene>
    <name evidence="7" type="ORF">Cci01nite_11130</name>
</gene>
<dbReference type="InterPro" id="IPR041490">
    <property type="entry name" value="KstR2_TetR_C"/>
</dbReference>
<evidence type="ECO:0000256" key="2">
    <source>
        <dbReference type="ARBA" id="ARBA00023015"/>
    </source>
</evidence>
<protein>
    <submittedName>
        <fullName evidence="7">TetR family transcriptional regulator</fullName>
    </submittedName>
</protein>
<dbReference type="EMBL" id="BONH01000002">
    <property type="protein sequence ID" value="GIF96019.1"/>
    <property type="molecule type" value="Genomic_DNA"/>
</dbReference>
<accession>A0A8J3KHL3</accession>
<dbReference type="Gene3D" id="1.10.10.60">
    <property type="entry name" value="Homeodomain-like"/>
    <property type="match status" value="1"/>
</dbReference>
<dbReference type="GO" id="GO:0003700">
    <property type="term" value="F:DNA-binding transcription factor activity"/>
    <property type="evidence" value="ECO:0007669"/>
    <property type="project" value="TreeGrafter"/>
</dbReference>
<evidence type="ECO:0000256" key="3">
    <source>
        <dbReference type="ARBA" id="ARBA00023125"/>
    </source>
</evidence>
<feature type="domain" description="HTH tetR-type" evidence="6">
    <location>
        <begin position="10"/>
        <end position="70"/>
    </location>
</feature>
<dbReference type="Pfam" id="PF00440">
    <property type="entry name" value="TetR_N"/>
    <property type="match status" value="1"/>
</dbReference>
<evidence type="ECO:0000256" key="5">
    <source>
        <dbReference type="PROSITE-ProRule" id="PRU00335"/>
    </source>
</evidence>
<keyword evidence="4" id="KW-0804">Transcription</keyword>
<dbReference type="InterPro" id="IPR050109">
    <property type="entry name" value="HTH-type_TetR-like_transc_reg"/>
</dbReference>
<dbReference type="PANTHER" id="PTHR30055">
    <property type="entry name" value="HTH-TYPE TRANSCRIPTIONAL REGULATOR RUTR"/>
    <property type="match status" value="1"/>
</dbReference>
<comment type="caution">
    <text evidence="7">The sequence shown here is derived from an EMBL/GenBank/DDBJ whole genome shotgun (WGS) entry which is preliminary data.</text>
</comment>
<evidence type="ECO:0000256" key="1">
    <source>
        <dbReference type="ARBA" id="ARBA00022491"/>
    </source>
</evidence>
<dbReference type="SUPFAM" id="SSF46689">
    <property type="entry name" value="Homeodomain-like"/>
    <property type="match status" value="1"/>
</dbReference>
<dbReference type="InterPro" id="IPR036271">
    <property type="entry name" value="Tet_transcr_reg_TetR-rel_C_sf"/>
</dbReference>
<dbReference type="Pfam" id="PF17932">
    <property type="entry name" value="TetR_C_24"/>
    <property type="match status" value="1"/>
</dbReference>
<name>A0A8J3KHL3_9ACTN</name>
<dbReference type="GO" id="GO:0000976">
    <property type="term" value="F:transcription cis-regulatory region binding"/>
    <property type="evidence" value="ECO:0007669"/>
    <property type="project" value="TreeGrafter"/>
</dbReference>
<dbReference type="Proteomes" id="UP000659904">
    <property type="component" value="Unassembled WGS sequence"/>
</dbReference>
<dbReference type="PROSITE" id="PS50977">
    <property type="entry name" value="HTH_TETR_2"/>
    <property type="match status" value="1"/>
</dbReference>
<reference evidence="7 8" key="1">
    <citation type="submission" date="2021-01" db="EMBL/GenBank/DDBJ databases">
        <title>Whole genome shotgun sequence of Catellatospora citrea NBRC 14495.</title>
        <authorList>
            <person name="Komaki H."/>
            <person name="Tamura T."/>
        </authorList>
    </citation>
    <scope>NUCLEOTIDE SEQUENCE [LARGE SCALE GENOMIC DNA]</scope>
    <source>
        <strain evidence="7 8">NBRC 14495</strain>
    </source>
</reference>
<sequence>MGRSKTDGGAGVRERILAAAGALFAEQGYDATSVQQVVDRAGVTKGGLYHYFGAKEDLLVELYRTVFGQRLAALDEILAQCRDPEWTLRAIIDDIVVGTAAMMTESAAVSRELAHMDSDRTQRLQADWRRYQEAVRGLIRDAQAAGAFAAVASPELVSWSIFGVTTTLHTWYRPDGPQSADQIARELADLVLTGLTARP</sequence>
<evidence type="ECO:0000313" key="7">
    <source>
        <dbReference type="EMBL" id="GIF96019.1"/>
    </source>
</evidence>
<dbReference type="AlphaFoldDB" id="A0A8J3KHL3"/>
<feature type="DNA-binding region" description="H-T-H motif" evidence="5">
    <location>
        <begin position="33"/>
        <end position="52"/>
    </location>
</feature>